<evidence type="ECO:0000256" key="5">
    <source>
        <dbReference type="ARBA" id="ARBA00023163"/>
    </source>
</evidence>
<feature type="compositionally biased region" description="Basic and acidic residues" evidence="7">
    <location>
        <begin position="243"/>
        <end position="255"/>
    </location>
</feature>
<evidence type="ECO:0000256" key="4">
    <source>
        <dbReference type="ARBA" id="ARBA00023125"/>
    </source>
</evidence>
<dbReference type="CDD" id="cd00167">
    <property type="entry name" value="SANT"/>
    <property type="match status" value="2"/>
</dbReference>
<feature type="compositionally biased region" description="Low complexity" evidence="7">
    <location>
        <begin position="1"/>
        <end position="12"/>
    </location>
</feature>
<feature type="domain" description="HTH myb-type" evidence="9">
    <location>
        <begin position="78"/>
        <end position="133"/>
    </location>
</feature>
<feature type="domain" description="Myb-like" evidence="8">
    <location>
        <begin position="74"/>
        <end position="120"/>
    </location>
</feature>
<feature type="region of interest" description="Disordered" evidence="7">
    <location>
        <begin position="163"/>
        <end position="262"/>
    </location>
</feature>
<evidence type="ECO:0000256" key="1">
    <source>
        <dbReference type="ARBA" id="ARBA00004123"/>
    </source>
</evidence>
<evidence type="ECO:0000313" key="10">
    <source>
        <dbReference type="EMBL" id="WIA16313.1"/>
    </source>
</evidence>
<dbReference type="InterPro" id="IPR009057">
    <property type="entry name" value="Homeodomain-like_sf"/>
</dbReference>
<dbReference type="InterPro" id="IPR017930">
    <property type="entry name" value="Myb_dom"/>
</dbReference>
<evidence type="ECO:0000256" key="6">
    <source>
        <dbReference type="ARBA" id="ARBA00023242"/>
    </source>
</evidence>
<dbReference type="Gene3D" id="1.10.10.60">
    <property type="entry name" value="Homeodomain-like"/>
    <property type="match status" value="2"/>
</dbReference>
<feature type="region of interest" description="Disordered" evidence="7">
    <location>
        <begin position="1"/>
        <end position="32"/>
    </location>
</feature>
<evidence type="ECO:0000313" key="11">
    <source>
        <dbReference type="Proteomes" id="UP001244341"/>
    </source>
</evidence>
<organism evidence="10 11">
    <name type="scientific">Tetradesmus obliquus</name>
    <name type="common">Green alga</name>
    <name type="synonym">Acutodesmus obliquus</name>
    <dbReference type="NCBI Taxonomy" id="3088"/>
    <lineage>
        <taxon>Eukaryota</taxon>
        <taxon>Viridiplantae</taxon>
        <taxon>Chlorophyta</taxon>
        <taxon>core chlorophytes</taxon>
        <taxon>Chlorophyceae</taxon>
        <taxon>CS clade</taxon>
        <taxon>Sphaeropleales</taxon>
        <taxon>Scenedesmaceae</taxon>
        <taxon>Tetradesmus</taxon>
    </lineage>
</organism>
<dbReference type="InterPro" id="IPR001005">
    <property type="entry name" value="SANT/Myb"/>
</dbReference>
<dbReference type="PROSITE" id="PS51294">
    <property type="entry name" value="HTH_MYB"/>
    <property type="match status" value="2"/>
</dbReference>
<evidence type="ECO:0000259" key="8">
    <source>
        <dbReference type="PROSITE" id="PS50090"/>
    </source>
</evidence>
<feature type="domain" description="HTH myb-type" evidence="9">
    <location>
        <begin position="26"/>
        <end position="77"/>
    </location>
</feature>
<accession>A0ABY8U6N6</accession>
<proteinExistence type="predicted"/>
<dbReference type="Proteomes" id="UP001244341">
    <property type="component" value="Chromosome 7b"/>
</dbReference>
<feature type="domain" description="Myb-like" evidence="8">
    <location>
        <begin position="22"/>
        <end position="73"/>
    </location>
</feature>
<dbReference type="SMART" id="SM00717">
    <property type="entry name" value="SANT"/>
    <property type="match status" value="2"/>
</dbReference>
<dbReference type="PANTHER" id="PTHR47995:SF18">
    <property type="entry name" value="TRANSCRIPTION FACTOR MYB65"/>
    <property type="match status" value="1"/>
</dbReference>
<keyword evidence="3" id="KW-0805">Transcription regulation</keyword>
<dbReference type="PROSITE" id="PS50090">
    <property type="entry name" value="MYB_LIKE"/>
    <property type="match status" value="2"/>
</dbReference>
<gene>
    <name evidence="10" type="ORF">OEZ85_013012</name>
</gene>
<comment type="subcellular location">
    <subcellularLocation>
        <location evidence="1">Nucleus</location>
    </subcellularLocation>
</comment>
<protein>
    <submittedName>
        <fullName evidence="10">Uncharacterized protein</fullName>
    </submittedName>
</protein>
<keyword evidence="5" id="KW-0804">Transcription</keyword>
<evidence type="ECO:0000256" key="7">
    <source>
        <dbReference type="SAM" id="MobiDB-lite"/>
    </source>
</evidence>
<dbReference type="SUPFAM" id="SSF46689">
    <property type="entry name" value="Homeodomain-like"/>
    <property type="match status" value="1"/>
</dbReference>
<keyword evidence="6" id="KW-0539">Nucleus</keyword>
<evidence type="ECO:0000259" key="9">
    <source>
        <dbReference type="PROSITE" id="PS51294"/>
    </source>
</evidence>
<evidence type="ECO:0000256" key="3">
    <source>
        <dbReference type="ARBA" id="ARBA00023015"/>
    </source>
</evidence>
<dbReference type="EMBL" id="CP126214">
    <property type="protein sequence ID" value="WIA16313.1"/>
    <property type="molecule type" value="Genomic_DNA"/>
</dbReference>
<keyword evidence="4" id="KW-0238">DNA-binding</keyword>
<name>A0ABY8U6N6_TETOB</name>
<evidence type="ECO:0000256" key="2">
    <source>
        <dbReference type="ARBA" id="ARBA00022737"/>
    </source>
</evidence>
<sequence>MAEEGSSSSGAAGLDGRHLGQAQAPKRSSWTPEEDARLVELVEKYGPQNWTLIAQGLGGRNGKSCRLRWCNQLNPGVRKEPFTEEEKRIIIEKHTQLGNRWAQIAKYLPGRTDNAIKNYWYANCRNGYLKRQVEARDGTVVKRMKMEQQGQAAHALQQQMMEAAGQQQLRQQWSQGGGNGSKRPARKPGRGGEADQEGSDDDYHPSQDRQRSSPYTGAAGKQRAANGRSANSQPGAVIAAGSSERRNTNKTRDRCCSSGSAC</sequence>
<keyword evidence="11" id="KW-1185">Reference proteome</keyword>
<dbReference type="Pfam" id="PF00249">
    <property type="entry name" value="Myb_DNA-binding"/>
    <property type="match status" value="2"/>
</dbReference>
<feature type="compositionally biased region" description="Low complexity" evidence="7">
    <location>
        <begin position="163"/>
        <end position="174"/>
    </location>
</feature>
<dbReference type="PANTHER" id="PTHR47995">
    <property type="entry name" value="TRANSCRIPTION FACTOR MYB33-RELATED"/>
    <property type="match status" value="1"/>
</dbReference>
<keyword evidence="2" id="KW-0677">Repeat</keyword>
<reference evidence="10 11" key="1">
    <citation type="submission" date="2023-05" db="EMBL/GenBank/DDBJ databases">
        <title>A 100% complete, gapless, phased diploid assembly of the Scenedesmus obliquus UTEX 3031 genome.</title>
        <authorList>
            <person name="Biondi T.C."/>
            <person name="Hanschen E.R."/>
            <person name="Kwon T."/>
            <person name="Eng W."/>
            <person name="Kruse C.P.S."/>
            <person name="Koehler S.I."/>
            <person name="Kunde Y."/>
            <person name="Gleasner C.D."/>
            <person name="You Mak K.T."/>
            <person name="Polle J."/>
            <person name="Hovde B.T."/>
            <person name="Starkenburg S.R."/>
        </authorList>
    </citation>
    <scope>NUCLEOTIDE SEQUENCE [LARGE SCALE GENOMIC DNA]</scope>
    <source>
        <strain evidence="10 11">DOE0152z</strain>
    </source>
</reference>
<feature type="compositionally biased region" description="Basic and acidic residues" evidence="7">
    <location>
        <begin position="201"/>
        <end position="211"/>
    </location>
</feature>